<dbReference type="InterPro" id="IPR025736">
    <property type="entry name" value="PucR_C-HTH_dom"/>
</dbReference>
<gene>
    <name evidence="3" type="ORF">MBOE_38210</name>
</gene>
<evidence type="ECO:0000259" key="1">
    <source>
        <dbReference type="Pfam" id="PF07905"/>
    </source>
</evidence>
<dbReference type="Proteomes" id="UP000466683">
    <property type="component" value="Chromosome"/>
</dbReference>
<dbReference type="Pfam" id="PF07905">
    <property type="entry name" value="PucR"/>
    <property type="match status" value="1"/>
</dbReference>
<dbReference type="InterPro" id="IPR051448">
    <property type="entry name" value="CdaR-like_regulators"/>
</dbReference>
<accession>A0ABN5ZDK9</accession>
<dbReference type="InterPro" id="IPR012914">
    <property type="entry name" value="PucR_dom"/>
</dbReference>
<dbReference type="EMBL" id="AP022579">
    <property type="protein sequence ID" value="BBX92172.1"/>
    <property type="molecule type" value="Genomic_DNA"/>
</dbReference>
<dbReference type="PANTHER" id="PTHR33744:SF1">
    <property type="entry name" value="DNA-BINDING TRANSCRIPTIONAL ACTIVATOR ADER"/>
    <property type="match status" value="1"/>
</dbReference>
<protein>
    <submittedName>
        <fullName evidence="3">Regulatory protein</fullName>
    </submittedName>
</protein>
<keyword evidence="4" id="KW-1185">Reference proteome</keyword>
<feature type="domain" description="Purine catabolism PurC-like" evidence="1">
    <location>
        <begin position="19"/>
        <end position="136"/>
    </location>
</feature>
<evidence type="ECO:0000313" key="3">
    <source>
        <dbReference type="EMBL" id="BBX92172.1"/>
    </source>
</evidence>
<sequence length="519" mass="54259">MQFFDILYISGVAVPVRWVIEQSDLHLRLLAGSAGAGREVNLVLTTELANPAEWLSGGEMVLTTGISLPAGGRGRRRYLQLLAESGVSAVGFGIGLTFDAVPDELVAAAEELGLPLIEVPLRTPFAAVVQRVGSRIAELEYDAVLRASRAQPRITRAVVSDGPRGVAAELGRALKAAVVVLDPTGTVIASHPSNLSVTTVNLVRDSIEPGAASGVRVLSDGTTVAQQDVRVGGRSHGVLAVVSPAALSPVDQVLFGHATSLLALDFEKPARLQEVQRLLNEQALGLLLTGELDLDPVYAQLVPATDGQGRIRVLVVEFDADVRSASHRRRAIVAVAKELEAAGHPVFVHDAHQRLTVLLPGTETVDGAAGLLAGLDGSVRKSSRSGLSGSQPLARLMQAVEDARLAASVAERGCYPLEFAALAGSALLSSGPSREVLVALGTAVLTPVADHDAQHGSGLMAALRAFLEANGQWEAAAAAIGVHRHTMRKRIELAETLMGCDLGVARVRAELLLAILARG</sequence>
<feature type="domain" description="PucR C-terminal helix-turn-helix" evidence="2">
    <location>
        <begin position="459"/>
        <end position="517"/>
    </location>
</feature>
<dbReference type="Gene3D" id="1.10.10.2840">
    <property type="entry name" value="PucR C-terminal helix-turn-helix domain"/>
    <property type="match status" value="1"/>
</dbReference>
<dbReference type="Pfam" id="PF13556">
    <property type="entry name" value="HTH_30"/>
    <property type="match status" value="1"/>
</dbReference>
<reference evidence="3 4" key="1">
    <citation type="journal article" date="2019" name="Emerg. Microbes Infect.">
        <title>Comprehensive subspecies identification of 175 nontuberculous mycobacteria species based on 7547 genomic profiles.</title>
        <authorList>
            <person name="Matsumoto Y."/>
            <person name="Kinjo T."/>
            <person name="Motooka D."/>
            <person name="Nabeya D."/>
            <person name="Jung N."/>
            <person name="Uechi K."/>
            <person name="Horii T."/>
            <person name="Iida T."/>
            <person name="Fujita J."/>
            <person name="Nakamura S."/>
        </authorList>
    </citation>
    <scope>NUCLEOTIDE SEQUENCE [LARGE SCALE GENOMIC DNA]</scope>
    <source>
        <strain evidence="3 4">JCM 15653</strain>
    </source>
</reference>
<evidence type="ECO:0000259" key="2">
    <source>
        <dbReference type="Pfam" id="PF13556"/>
    </source>
</evidence>
<proteinExistence type="predicted"/>
<organism evidence="3 4">
    <name type="scientific">Mycolicibacterium boenickei</name>
    <dbReference type="NCBI Taxonomy" id="146017"/>
    <lineage>
        <taxon>Bacteria</taxon>
        <taxon>Bacillati</taxon>
        <taxon>Actinomycetota</taxon>
        <taxon>Actinomycetes</taxon>
        <taxon>Mycobacteriales</taxon>
        <taxon>Mycobacteriaceae</taxon>
        <taxon>Mycolicibacterium</taxon>
    </lineage>
</organism>
<evidence type="ECO:0000313" key="4">
    <source>
        <dbReference type="Proteomes" id="UP000466683"/>
    </source>
</evidence>
<dbReference type="InterPro" id="IPR042070">
    <property type="entry name" value="PucR_C-HTH_sf"/>
</dbReference>
<name>A0ABN5ZDK9_9MYCO</name>
<dbReference type="PANTHER" id="PTHR33744">
    <property type="entry name" value="CARBOHYDRATE DIACID REGULATOR"/>
    <property type="match status" value="1"/>
</dbReference>